<feature type="non-terminal residue" evidence="14">
    <location>
        <position position="144"/>
    </location>
</feature>
<gene>
    <name evidence="14" type="ORF">FRACYDRAFT_216847</name>
</gene>
<evidence type="ECO:0000256" key="4">
    <source>
        <dbReference type="ARBA" id="ARBA00013039"/>
    </source>
</evidence>
<evidence type="ECO:0000256" key="3">
    <source>
        <dbReference type="ARBA" id="ARBA00009045"/>
    </source>
</evidence>
<proteinExistence type="inferred from homology"/>
<keyword evidence="5 11" id="KW-0645">Protease</keyword>
<evidence type="ECO:0000256" key="7">
    <source>
        <dbReference type="ARBA" id="ARBA00022801"/>
    </source>
</evidence>
<accession>A0A1E7FME6</accession>
<evidence type="ECO:0000256" key="10">
    <source>
        <dbReference type="ARBA" id="ARBA00023136"/>
    </source>
</evidence>
<evidence type="ECO:0000256" key="12">
    <source>
        <dbReference type="SAM" id="MobiDB-lite"/>
    </source>
</evidence>
<comment type="function">
    <text evidence="11">Serine protease involved in intramembrane proteolysis.</text>
</comment>
<dbReference type="PANTHER" id="PTHR22936">
    <property type="entry name" value="RHOMBOID-RELATED"/>
    <property type="match status" value="1"/>
</dbReference>
<evidence type="ECO:0000256" key="9">
    <source>
        <dbReference type="ARBA" id="ARBA00022989"/>
    </source>
</evidence>
<keyword evidence="9 11" id="KW-1133">Transmembrane helix</keyword>
<evidence type="ECO:0000259" key="13">
    <source>
        <dbReference type="Pfam" id="PF01694"/>
    </source>
</evidence>
<dbReference type="OrthoDB" id="418595at2759"/>
<comment type="similarity">
    <text evidence="3 11">Belongs to the peptidase S54 family.</text>
</comment>
<evidence type="ECO:0000313" key="14">
    <source>
        <dbReference type="EMBL" id="OEU19307.1"/>
    </source>
</evidence>
<evidence type="ECO:0000256" key="2">
    <source>
        <dbReference type="ARBA" id="ARBA00004141"/>
    </source>
</evidence>
<comment type="caution">
    <text evidence="11">Lacks conserved residue(s) required for the propagation of feature annotation.</text>
</comment>
<evidence type="ECO:0000256" key="5">
    <source>
        <dbReference type="ARBA" id="ARBA00022670"/>
    </source>
</evidence>
<dbReference type="EMBL" id="KV784355">
    <property type="protein sequence ID" value="OEU19307.1"/>
    <property type="molecule type" value="Genomic_DNA"/>
</dbReference>
<evidence type="ECO:0000313" key="15">
    <source>
        <dbReference type="Proteomes" id="UP000095751"/>
    </source>
</evidence>
<feature type="region of interest" description="Disordered" evidence="12">
    <location>
        <begin position="100"/>
        <end position="119"/>
    </location>
</feature>
<dbReference type="Pfam" id="PF01694">
    <property type="entry name" value="Rhomboid"/>
    <property type="match status" value="1"/>
</dbReference>
<dbReference type="Gene3D" id="1.20.1540.10">
    <property type="entry name" value="Rhomboid-like"/>
    <property type="match status" value="1"/>
</dbReference>
<dbReference type="GO" id="GO:0006508">
    <property type="term" value="P:proteolysis"/>
    <property type="evidence" value="ECO:0007669"/>
    <property type="project" value="UniProtKB-KW"/>
</dbReference>
<keyword evidence="15" id="KW-1185">Reference proteome</keyword>
<dbReference type="PANTHER" id="PTHR22936:SF69">
    <property type="entry name" value="RHOMBOID-LIKE PROTEIN"/>
    <property type="match status" value="1"/>
</dbReference>
<dbReference type="Proteomes" id="UP000095751">
    <property type="component" value="Unassembled WGS sequence"/>
</dbReference>
<evidence type="ECO:0000256" key="6">
    <source>
        <dbReference type="ARBA" id="ARBA00022692"/>
    </source>
</evidence>
<keyword evidence="8 11" id="KW-0720">Serine protease</keyword>
<evidence type="ECO:0000256" key="8">
    <source>
        <dbReference type="ARBA" id="ARBA00022825"/>
    </source>
</evidence>
<dbReference type="InParanoid" id="A0A1E7FME6"/>
<dbReference type="InterPro" id="IPR035952">
    <property type="entry name" value="Rhomboid-like_sf"/>
</dbReference>
<feature type="compositionally biased region" description="Polar residues" evidence="12">
    <location>
        <begin position="109"/>
        <end position="119"/>
    </location>
</feature>
<protein>
    <recommendedName>
        <fullName evidence="4">rhomboid protease</fullName>
        <ecNumber evidence="4">3.4.21.105</ecNumber>
    </recommendedName>
</protein>
<dbReference type="GO" id="GO:0004252">
    <property type="term" value="F:serine-type endopeptidase activity"/>
    <property type="evidence" value="ECO:0007669"/>
    <property type="project" value="InterPro"/>
</dbReference>
<evidence type="ECO:0000256" key="11">
    <source>
        <dbReference type="RuleBase" id="RU362115"/>
    </source>
</evidence>
<organism evidence="14 15">
    <name type="scientific">Fragilariopsis cylindrus CCMP1102</name>
    <dbReference type="NCBI Taxonomy" id="635003"/>
    <lineage>
        <taxon>Eukaryota</taxon>
        <taxon>Sar</taxon>
        <taxon>Stramenopiles</taxon>
        <taxon>Ochrophyta</taxon>
        <taxon>Bacillariophyta</taxon>
        <taxon>Bacillariophyceae</taxon>
        <taxon>Bacillariophycidae</taxon>
        <taxon>Bacillariales</taxon>
        <taxon>Bacillariaceae</taxon>
        <taxon>Fragilariopsis</taxon>
    </lineage>
</organism>
<comment type="catalytic activity">
    <reaction evidence="1 11">
        <text>Cleaves type-1 transmembrane domains using a catalytic dyad composed of serine and histidine that are contributed by different transmembrane domains.</text>
        <dbReference type="EC" id="3.4.21.105"/>
    </reaction>
</comment>
<feature type="domain" description="Peptidase S54 rhomboid" evidence="13">
    <location>
        <begin position="43"/>
        <end position="72"/>
    </location>
</feature>
<dbReference type="InterPro" id="IPR022764">
    <property type="entry name" value="Peptidase_S54_rhomboid_dom"/>
</dbReference>
<sequence>MIYAFYKNNWKIESLNINPLIGPNPQVLLDMGALQGRALIEDGKWWLLITPIFLHAGIVHLLLNGAILIFVCVADIVLNSRFFFLVLEERQQDACALETRKKNRREGRSSNNNANEDGTTADNAYTIQCRRRRVRFWCYFSLVC</sequence>
<dbReference type="GO" id="GO:0016020">
    <property type="term" value="C:membrane"/>
    <property type="evidence" value="ECO:0007669"/>
    <property type="project" value="UniProtKB-SubCell"/>
</dbReference>
<reference evidence="14 15" key="1">
    <citation type="submission" date="2016-09" db="EMBL/GenBank/DDBJ databases">
        <title>Extensive genetic diversity and differential bi-allelic expression allows diatom success in the polar Southern Ocean.</title>
        <authorList>
            <consortium name="DOE Joint Genome Institute"/>
            <person name="Mock T."/>
            <person name="Otillar R.P."/>
            <person name="Strauss J."/>
            <person name="Dupont C."/>
            <person name="Frickenhaus S."/>
            <person name="Maumus F."/>
            <person name="Mcmullan M."/>
            <person name="Sanges R."/>
            <person name="Schmutz J."/>
            <person name="Toseland A."/>
            <person name="Valas R."/>
            <person name="Veluchamy A."/>
            <person name="Ward B.J."/>
            <person name="Allen A."/>
            <person name="Barry K."/>
            <person name="Falciatore A."/>
            <person name="Ferrante M."/>
            <person name="Fortunato A.E."/>
            <person name="Gloeckner G."/>
            <person name="Gruber A."/>
            <person name="Hipkin R."/>
            <person name="Janech M."/>
            <person name="Kroth P."/>
            <person name="Leese F."/>
            <person name="Lindquist E."/>
            <person name="Lyon B.R."/>
            <person name="Martin J."/>
            <person name="Mayer C."/>
            <person name="Parker M."/>
            <person name="Quesneville H."/>
            <person name="Raymond J."/>
            <person name="Uhlig C."/>
            <person name="Valentin K.U."/>
            <person name="Worden A.Z."/>
            <person name="Armbrust E.V."/>
            <person name="Bowler C."/>
            <person name="Green B."/>
            <person name="Moulton V."/>
            <person name="Van Oosterhout C."/>
            <person name="Grigoriev I."/>
        </authorList>
    </citation>
    <scope>NUCLEOTIDE SEQUENCE [LARGE SCALE GENOMIC DNA]</scope>
    <source>
        <strain evidence="14 15">CCMP1102</strain>
    </source>
</reference>
<dbReference type="EC" id="3.4.21.105" evidence="4"/>
<feature type="transmembrane region" description="Helical" evidence="11">
    <location>
        <begin position="52"/>
        <end position="78"/>
    </location>
</feature>
<keyword evidence="10 11" id="KW-0472">Membrane</keyword>
<dbReference type="AlphaFoldDB" id="A0A1E7FME6"/>
<comment type="subcellular location">
    <subcellularLocation>
        <location evidence="2 11">Membrane</location>
        <topology evidence="2 11">Multi-pass membrane protein</topology>
    </subcellularLocation>
</comment>
<dbReference type="SUPFAM" id="SSF144091">
    <property type="entry name" value="Rhomboid-like"/>
    <property type="match status" value="1"/>
</dbReference>
<dbReference type="InterPro" id="IPR002610">
    <property type="entry name" value="Peptidase_S54_rhomboid-like"/>
</dbReference>
<name>A0A1E7FME6_9STRA</name>
<evidence type="ECO:0000256" key="1">
    <source>
        <dbReference type="ARBA" id="ARBA00000156"/>
    </source>
</evidence>
<keyword evidence="7 11" id="KW-0378">Hydrolase</keyword>
<dbReference type="KEGG" id="fcy:FRACYDRAFT_216847"/>
<keyword evidence="6 11" id="KW-0812">Transmembrane</keyword>